<dbReference type="InterPro" id="IPR036615">
    <property type="entry name" value="Mur_ligase_C_dom_sf"/>
</dbReference>
<evidence type="ECO:0000313" key="15">
    <source>
        <dbReference type="Proteomes" id="UP001139011"/>
    </source>
</evidence>
<dbReference type="SUPFAM" id="SSF53244">
    <property type="entry name" value="MurD-like peptide ligases, peptide-binding domain"/>
    <property type="match status" value="1"/>
</dbReference>
<evidence type="ECO:0000313" key="14">
    <source>
        <dbReference type="EMBL" id="MCK6257933.1"/>
    </source>
</evidence>
<evidence type="ECO:0000256" key="3">
    <source>
        <dbReference type="ARBA" id="ARBA00013025"/>
    </source>
</evidence>
<proteinExistence type="inferred from homology"/>
<evidence type="ECO:0000256" key="1">
    <source>
        <dbReference type="ARBA" id="ARBA00001946"/>
    </source>
</evidence>
<dbReference type="InterPro" id="IPR001645">
    <property type="entry name" value="Folylpolyglutamate_synth"/>
</dbReference>
<dbReference type="PROSITE" id="PS01012">
    <property type="entry name" value="FOLYLPOLYGLU_SYNT_2"/>
    <property type="match status" value="1"/>
</dbReference>
<reference evidence="14" key="1">
    <citation type="submission" date="2021-09" db="EMBL/GenBank/DDBJ databases">
        <title>Genome analysis of Fictibacillus sp. KIGAM418 isolated from marine sediment.</title>
        <authorList>
            <person name="Seo M.-J."/>
            <person name="Cho E.-S."/>
            <person name="Hwang C.Y."/>
        </authorList>
    </citation>
    <scope>NUCLEOTIDE SEQUENCE</scope>
    <source>
        <strain evidence="14">KIGAM418</strain>
    </source>
</reference>
<evidence type="ECO:0000256" key="11">
    <source>
        <dbReference type="PIRNR" id="PIRNR001563"/>
    </source>
</evidence>
<name>A0A9X1XEA2_9BACL</name>
<dbReference type="AlphaFoldDB" id="A0A9X1XEA2"/>
<dbReference type="InterPro" id="IPR004101">
    <property type="entry name" value="Mur_ligase_C"/>
</dbReference>
<gene>
    <name evidence="14" type="ORF">LCY76_15235</name>
</gene>
<keyword evidence="8" id="KW-0460">Magnesium</keyword>
<keyword evidence="5" id="KW-0479">Metal-binding</keyword>
<dbReference type="FunFam" id="3.40.1190.10:FF:000011">
    <property type="entry name" value="Folylpolyglutamate synthase/dihydrofolate synthase"/>
    <property type="match status" value="1"/>
</dbReference>
<dbReference type="InterPro" id="IPR013221">
    <property type="entry name" value="Mur_ligase_cen"/>
</dbReference>
<protein>
    <recommendedName>
        <fullName evidence="3">tetrahydrofolate synthase</fullName>
        <ecNumber evidence="3">6.3.2.17</ecNumber>
    </recommendedName>
    <alternativeName>
        <fullName evidence="9">Tetrahydrofolylpolyglutamate synthase</fullName>
    </alternativeName>
</protein>
<evidence type="ECO:0000256" key="6">
    <source>
        <dbReference type="ARBA" id="ARBA00022741"/>
    </source>
</evidence>
<dbReference type="GO" id="GO:0046872">
    <property type="term" value="F:metal ion binding"/>
    <property type="evidence" value="ECO:0007669"/>
    <property type="project" value="UniProtKB-KW"/>
</dbReference>
<feature type="domain" description="Mur ligase C-terminal" evidence="12">
    <location>
        <begin position="300"/>
        <end position="417"/>
    </location>
</feature>
<dbReference type="InterPro" id="IPR036565">
    <property type="entry name" value="Mur-like_cat_sf"/>
</dbReference>
<dbReference type="EMBL" id="JAIWJX010000002">
    <property type="protein sequence ID" value="MCK6257933.1"/>
    <property type="molecule type" value="Genomic_DNA"/>
</dbReference>
<accession>A0A9X1XEA2</accession>
<dbReference type="GO" id="GO:0005737">
    <property type="term" value="C:cytoplasm"/>
    <property type="evidence" value="ECO:0007669"/>
    <property type="project" value="TreeGrafter"/>
</dbReference>
<comment type="cofactor">
    <cofactor evidence="1">
        <name>Mg(2+)</name>
        <dbReference type="ChEBI" id="CHEBI:18420"/>
    </cofactor>
</comment>
<dbReference type="PANTHER" id="PTHR11136:SF0">
    <property type="entry name" value="DIHYDROFOLATE SYNTHETASE-RELATED"/>
    <property type="match status" value="1"/>
</dbReference>
<dbReference type="Gene3D" id="3.90.190.20">
    <property type="entry name" value="Mur ligase, C-terminal domain"/>
    <property type="match status" value="1"/>
</dbReference>
<evidence type="ECO:0000259" key="12">
    <source>
        <dbReference type="Pfam" id="PF02875"/>
    </source>
</evidence>
<evidence type="ECO:0000259" key="13">
    <source>
        <dbReference type="Pfam" id="PF08245"/>
    </source>
</evidence>
<evidence type="ECO:0000256" key="5">
    <source>
        <dbReference type="ARBA" id="ARBA00022723"/>
    </source>
</evidence>
<evidence type="ECO:0000256" key="9">
    <source>
        <dbReference type="ARBA" id="ARBA00030592"/>
    </source>
</evidence>
<dbReference type="SUPFAM" id="SSF53623">
    <property type="entry name" value="MurD-like peptide ligases, catalytic domain"/>
    <property type="match status" value="1"/>
</dbReference>
<keyword evidence="6 11" id="KW-0547">Nucleotide-binding</keyword>
<comment type="caution">
    <text evidence="14">The sequence shown here is derived from an EMBL/GenBank/DDBJ whole genome shotgun (WGS) entry which is preliminary data.</text>
</comment>
<keyword evidence="15" id="KW-1185">Reference proteome</keyword>
<feature type="domain" description="Mur ligase central" evidence="13">
    <location>
        <begin position="46"/>
        <end position="272"/>
    </location>
</feature>
<dbReference type="PANTHER" id="PTHR11136">
    <property type="entry name" value="FOLYLPOLYGLUTAMATE SYNTHASE-RELATED"/>
    <property type="match status" value="1"/>
</dbReference>
<dbReference type="Pfam" id="PF08245">
    <property type="entry name" value="Mur_ligase_M"/>
    <property type="match status" value="1"/>
</dbReference>
<comment type="similarity">
    <text evidence="2 11">Belongs to the folylpolyglutamate synthase family.</text>
</comment>
<evidence type="ECO:0000256" key="2">
    <source>
        <dbReference type="ARBA" id="ARBA00008276"/>
    </source>
</evidence>
<dbReference type="GO" id="GO:0005524">
    <property type="term" value="F:ATP binding"/>
    <property type="evidence" value="ECO:0007669"/>
    <property type="project" value="UniProtKB-KW"/>
</dbReference>
<organism evidence="14 15">
    <name type="scientific">Fictibacillus marinisediminis</name>
    <dbReference type="NCBI Taxonomy" id="2878389"/>
    <lineage>
        <taxon>Bacteria</taxon>
        <taxon>Bacillati</taxon>
        <taxon>Bacillota</taxon>
        <taxon>Bacilli</taxon>
        <taxon>Bacillales</taxon>
        <taxon>Fictibacillaceae</taxon>
        <taxon>Fictibacillus</taxon>
    </lineage>
</organism>
<comment type="catalytic activity">
    <reaction evidence="10">
        <text>(6S)-5,6,7,8-tetrahydrofolyl-(gamma-L-Glu)(n) + L-glutamate + ATP = (6S)-5,6,7,8-tetrahydrofolyl-(gamma-L-Glu)(n+1) + ADP + phosphate + H(+)</text>
        <dbReference type="Rhea" id="RHEA:10580"/>
        <dbReference type="Rhea" id="RHEA-COMP:14738"/>
        <dbReference type="Rhea" id="RHEA-COMP:14740"/>
        <dbReference type="ChEBI" id="CHEBI:15378"/>
        <dbReference type="ChEBI" id="CHEBI:29985"/>
        <dbReference type="ChEBI" id="CHEBI:30616"/>
        <dbReference type="ChEBI" id="CHEBI:43474"/>
        <dbReference type="ChEBI" id="CHEBI:141005"/>
        <dbReference type="ChEBI" id="CHEBI:456216"/>
        <dbReference type="EC" id="6.3.2.17"/>
    </reaction>
</comment>
<evidence type="ECO:0000256" key="8">
    <source>
        <dbReference type="ARBA" id="ARBA00022842"/>
    </source>
</evidence>
<dbReference type="NCBIfam" id="TIGR01499">
    <property type="entry name" value="folC"/>
    <property type="match status" value="1"/>
</dbReference>
<dbReference type="EC" id="6.3.2.17" evidence="3"/>
<dbReference type="Gene3D" id="3.40.1190.10">
    <property type="entry name" value="Mur-like, catalytic domain"/>
    <property type="match status" value="1"/>
</dbReference>
<dbReference type="InterPro" id="IPR018109">
    <property type="entry name" value="Folylpolyglutamate_synth_CS"/>
</dbReference>
<keyword evidence="7 11" id="KW-0067">ATP-binding</keyword>
<dbReference type="PIRSF" id="PIRSF001563">
    <property type="entry name" value="Folylpolyglu_synth"/>
    <property type="match status" value="1"/>
</dbReference>
<evidence type="ECO:0000256" key="10">
    <source>
        <dbReference type="ARBA" id="ARBA00047493"/>
    </source>
</evidence>
<dbReference type="GO" id="GO:0004326">
    <property type="term" value="F:tetrahydrofolylpolyglutamate synthase activity"/>
    <property type="evidence" value="ECO:0007669"/>
    <property type="project" value="UniProtKB-EC"/>
</dbReference>
<sequence>MFTSYEDINHELELTDAGEMKMGLERMKAILQKLGNPEKTLRCIHVAGTNGKGSTIQMIQAILREQGYSVGTFTSPFLVNVREHIQLDGKWITDKELERVIEKMKPFVRDVENEGLGSLSEFEAVTVAAYVFFSQRAPDLCLIESGLGGRNDSTNVIVPLFSIITSIGYDHMNLLGSSLSEITHHKAGIIKPSVPVITGTDQAEALSVIEKTAKDNHSKCYRLGKEMYTERIKVSEGKEIFSYRSPYSNRTLMEIAMPGKHQVSNAGLALMAMDLLKYEIGWVIDEESITNGMKKAKWAGRFEVVNDRPKIILDGAHNPEGILALKETLKSHFTGKAIHVLFAALRDKDTGSMLKPLEEISSSMMFTSFEHHRADSAQSLYEKSTMKKKQYDENFETALMNFLETGKEQDILLITGSLYFIGACKKFLKKIIGK</sequence>
<dbReference type="Proteomes" id="UP001139011">
    <property type="component" value="Unassembled WGS sequence"/>
</dbReference>
<keyword evidence="4 11" id="KW-0436">Ligase</keyword>
<evidence type="ECO:0000256" key="4">
    <source>
        <dbReference type="ARBA" id="ARBA00022598"/>
    </source>
</evidence>
<dbReference type="Pfam" id="PF02875">
    <property type="entry name" value="Mur_ligase_C"/>
    <property type="match status" value="1"/>
</dbReference>
<evidence type="ECO:0000256" key="7">
    <source>
        <dbReference type="ARBA" id="ARBA00022840"/>
    </source>
</evidence>
<dbReference type="RefSeq" id="WP_248253314.1">
    <property type="nucleotide sequence ID" value="NZ_JAIWJX010000002.1"/>
</dbReference>
<dbReference type="GO" id="GO:0008841">
    <property type="term" value="F:dihydrofolate synthase activity"/>
    <property type="evidence" value="ECO:0007669"/>
    <property type="project" value="TreeGrafter"/>
</dbReference>